<gene>
    <name evidence="12" type="ORF">SEMRO_199_G084530.1</name>
</gene>
<evidence type="ECO:0000256" key="9">
    <source>
        <dbReference type="ARBA" id="ARBA00037847"/>
    </source>
</evidence>
<keyword evidence="4" id="KW-0732">Signal</keyword>
<evidence type="ECO:0000256" key="6">
    <source>
        <dbReference type="ARBA" id="ARBA00023136"/>
    </source>
</evidence>
<evidence type="ECO:0000256" key="11">
    <source>
        <dbReference type="SAM" id="Phobius"/>
    </source>
</evidence>
<dbReference type="Proteomes" id="UP001153069">
    <property type="component" value="Unassembled WGS sequence"/>
</dbReference>
<keyword evidence="8" id="KW-0325">Glycoprotein</keyword>
<dbReference type="Pfam" id="PF00560">
    <property type="entry name" value="LRR_1"/>
    <property type="match status" value="1"/>
</dbReference>
<dbReference type="SUPFAM" id="SSF52047">
    <property type="entry name" value="RNI-like"/>
    <property type="match status" value="1"/>
</dbReference>
<dbReference type="AlphaFoldDB" id="A0A9N8DKU3"/>
<evidence type="ECO:0000256" key="7">
    <source>
        <dbReference type="ARBA" id="ARBA00023170"/>
    </source>
</evidence>
<evidence type="ECO:0000313" key="12">
    <source>
        <dbReference type="EMBL" id="CAB9504517.1"/>
    </source>
</evidence>
<evidence type="ECO:0000256" key="8">
    <source>
        <dbReference type="ARBA" id="ARBA00023180"/>
    </source>
</evidence>
<evidence type="ECO:0000256" key="4">
    <source>
        <dbReference type="ARBA" id="ARBA00022729"/>
    </source>
</evidence>
<evidence type="ECO:0000256" key="10">
    <source>
        <dbReference type="SAM" id="MobiDB-lite"/>
    </source>
</evidence>
<feature type="region of interest" description="Disordered" evidence="10">
    <location>
        <begin position="28"/>
        <end position="57"/>
    </location>
</feature>
<protein>
    <submittedName>
        <fullName evidence="12">Leucine Rich Repeat</fullName>
    </submittedName>
</protein>
<dbReference type="Gene3D" id="3.80.10.10">
    <property type="entry name" value="Ribonuclease Inhibitor"/>
    <property type="match status" value="2"/>
</dbReference>
<name>A0A9N8DKU3_9STRA</name>
<dbReference type="GO" id="GO:0005886">
    <property type="term" value="C:plasma membrane"/>
    <property type="evidence" value="ECO:0007669"/>
    <property type="project" value="UniProtKB-SubCell"/>
</dbReference>
<organism evidence="12 13">
    <name type="scientific">Seminavis robusta</name>
    <dbReference type="NCBI Taxonomy" id="568900"/>
    <lineage>
        <taxon>Eukaryota</taxon>
        <taxon>Sar</taxon>
        <taxon>Stramenopiles</taxon>
        <taxon>Ochrophyta</taxon>
        <taxon>Bacillariophyta</taxon>
        <taxon>Bacillariophyceae</taxon>
        <taxon>Bacillariophycidae</taxon>
        <taxon>Naviculales</taxon>
        <taxon>Naviculaceae</taxon>
        <taxon>Seminavis</taxon>
    </lineage>
</organism>
<feature type="compositionally biased region" description="Basic and acidic residues" evidence="10">
    <location>
        <begin position="28"/>
        <end position="39"/>
    </location>
</feature>
<feature type="region of interest" description="Disordered" evidence="10">
    <location>
        <begin position="155"/>
        <end position="189"/>
    </location>
</feature>
<keyword evidence="3 11" id="KW-0812">Transmembrane</keyword>
<evidence type="ECO:0000256" key="5">
    <source>
        <dbReference type="ARBA" id="ARBA00022989"/>
    </source>
</evidence>
<keyword evidence="7" id="KW-0675">Receptor</keyword>
<dbReference type="InterPro" id="IPR001611">
    <property type="entry name" value="Leu-rich_rpt"/>
</dbReference>
<keyword evidence="13" id="KW-1185">Reference proteome</keyword>
<dbReference type="OrthoDB" id="676979at2759"/>
<feature type="compositionally biased region" description="Basic and acidic residues" evidence="10">
    <location>
        <begin position="164"/>
        <end position="181"/>
    </location>
</feature>
<keyword evidence="6 11" id="KW-0472">Membrane</keyword>
<dbReference type="GO" id="GO:0012505">
    <property type="term" value="C:endomembrane system"/>
    <property type="evidence" value="ECO:0007669"/>
    <property type="project" value="UniProtKB-SubCell"/>
</dbReference>
<evidence type="ECO:0000256" key="1">
    <source>
        <dbReference type="ARBA" id="ARBA00004236"/>
    </source>
</evidence>
<dbReference type="PANTHER" id="PTHR48052:SF5">
    <property type="entry name" value="MDIS1-INTERACTING RECEPTOR LIKE KINASE 2-LIKE"/>
    <property type="match status" value="1"/>
</dbReference>
<comment type="caution">
    <text evidence="12">The sequence shown here is derived from an EMBL/GenBank/DDBJ whole genome shotgun (WGS) entry which is preliminary data.</text>
</comment>
<dbReference type="EMBL" id="CAICTM010000198">
    <property type="protein sequence ID" value="CAB9504517.1"/>
    <property type="molecule type" value="Genomic_DNA"/>
</dbReference>
<evidence type="ECO:0000256" key="3">
    <source>
        <dbReference type="ARBA" id="ARBA00022692"/>
    </source>
</evidence>
<evidence type="ECO:0000256" key="2">
    <source>
        <dbReference type="ARBA" id="ARBA00022475"/>
    </source>
</evidence>
<keyword evidence="2" id="KW-1003">Cell membrane</keyword>
<sequence>MKATETAANIVDESVSLEAAREAHVEHEIAEKTNDESAERTNTGHLEVGKAETETVSKMTGMEQHALQKMKNEASLSDFHLDGNKQENALEMMKKEEAMTLVPSTVSDGDARNHSAIDECFEESTDTSNNILPLPLTPGAPIMLASLPGAIPVTPGLSATRHNHQAEVDRQGIEPSQRDSVERDDEEQPAMQVIDGAVVVGDEENGGGVAHVAREHIPVQENEVIDGTILPESAPKPASNKRWAILIGTFAVAFCVVIILAIALSPRPEDDDADVQVPLETESLNEEMQLYPFFSEGLRTEVKAGIEIIGSPLYFANRWMLEDPLLETYPPEREMQRFNMAAFFLLTNGYNWTRRDGWLSYYIAECNWFSKSIERPCDDTGVLMNLNLSSNNLQRAYTDETIDFGTIRSFDLSYNNFTGPPPPLRAHNLEIFVVSHNKFTGQGRGSGILNSKLRVVKLDSNHFIRGNPNVFLLLPHLEVFNNSNNFKSNRENPYSGLVARCRNLTHLASANNNHYGMIPTELGSLSRLEELDLARNPHMSGLVPSELGLLTSLTKLDLGGTSVSGVLPEPLFQRQVLTVALGFGASIWTGNRAAPYGGVAN</sequence>
<comment type="subcellular location">
    <subcellularLocation>
        <location evidence="1">Cell membrane</location>
    </subcellularLocation>
    <subcellularLocation>
        <location evidence="9">Endomembrane system</location>
        <topology evidence="9">Single-pass membrane protein</topology>
    </subcellularLocation>
</comment>
<dbReference type="PANTHER" id="PTHR48052">
    <property type="entry name" value="UNNAMED PRODUCT"/>
    <property type="match status" value="1"/>
</dbReference>
<reference evidence="12" key="1">
    <citation type="submission" date="2020-06" db="EMBL/GenBank/DDBJ databases">
        <authorList>
            <consortium name="Plant Systems Biology data submission"/>
        </authorList>
    </citation>
    <scope>NUCLEOTIDE SEQUENCE</scope>
    <source>
        <strain evidence="12">D6</strain>
    </source>
</reference>
<evidence type="ECO:0000313" key="13">
    <source>
        <dbReference type="Proteomes" id="UP001153069"/>
    </source>
</evidence>
<accession>A0A9N8DKU3</accession>
<dbReference type="InterPro" id="IPR032675">
    <property type="entry name" value="LRR_dom_sf"/>
</dbReference>
<keyword evidence="5 11" id="KW-1133">Transmembrane helix</keyword>
<proteinExistence type="predicted"/>
<feature type="transmembrane region" description="Helical" evidence="11">
    <location>
        <begin position="243"/>
        <end position="264"/>
    </location>
</feature>